<comment type="cofactor">
    <cofactor evidence="1">
        <name>Mg(2+)</name>
        <dbReference type="ChEBI" id="CHEBI:18420"/>
    </cofactor>
</comment>
<dbReference type="InterPro" id="IPR006439">
    <property type="entry name" value="HAD-SF_hydro_IA"/>
</dbReference>
<keyword evidence="6" id="KW-1185">Reference proteome</keyword>
<evidence type="ECO:0000313" key="5">
    <source>
        <dbReference type="EMBL" id="MRN53754.1"/>
    </source>
</evidence>
<organism evidence="5 6">
    <name type="scientific">Paenibacillus monticola</name>
    <dbReference type="NCBI Taxonomy" id="2666075"/>
    <lineage>
        <taxon>Bacteria</taxon>
        <taxon>Bacillati</taxon>
        <taxon>Bacillota</taxon>
        <taxon>Bacilli</taxon>
        <taxon>Bacillales</taxon>
        <taxon>Paenibacillaceae</taxon>
        <taxon>Paenibacillus</taxon>
    </lineage>
</organism>
<dbReference type="InterPro" id="IPR041492">
    <property type="entry name" value="HAD_2"/>
</dbReference>
<dbReference type="GO" id="GO:0046872">
    <property type="term" value="F:metal ion binding"/>
    <property type="evidence" value="ECO:0007669"/>
    <property type="project" value="UniProtKB-KW"/>
</dbReference>
<keyword evidence="4" id="KW-0460">Magnesium</keyword>
<dbReference type="Gene3D" id="1.10.150.240">
    <property type="entry name" value="Putative phosphatase, domain 2"/>
    <property type="match status" value="1"/>
</dbReference>
<proteinExistence type="predicted"/>
<dbReference type="PANTHER" id="PTHR46470:SF2">
    <property type="entry name" value="GLYCERALDEHYDE 3-PHOSPHATE PHOSPHATASE"/>
    <property type="match status" value="1"/>
</dbReference>
<dbReference type="SFLD" id="SFLDG01129">
    <property type="entry name" value="C1.5:_HAD__Beta-PGM__Phosphata"/>
    <property type="match status" value="1"/>
</dbReference>
<evidence type="ECO:0000313" key="6">
    <source>
        <dbReference type="Proteomes" id="UP000463051"/>
    </source>
</evidence>
<dbReference type="PANTHER" id="PTHR46470">
    <property type="entry name" value="N-ACYLNEURAMINATE-9-PHOSPHATASE"/>
    <property type="match status" value="1"/>
</dbReference>
<evidence type="ECO:0000256" key="3">
    <source>
        <dbReference type="ARBA" id="ARBA00022801"/>
    </source>
</evidence>
<keyword evidence="2" id="KW-0479">Metal-binding</keyword>
<gene>
    <name evidence="5" type="ORF">GJB61_12195</name>
</gene>
<dbReference type="NCBIfam" id="TIGR01509">
    <property type="entry name" value="HAD-SF-IA-v3"/>
    <property type="match status" value="1"/>
</dbReference>
<dbReference type="InterPro" id="IPR036412">
    <property type="entry name" value="HAD-like_sf"/>
</dbReference>
<dbReference type="GO" id="GO:0016791">
    <property type="term" value="F:phosphatase activity"/>
    <property type="evidence" value="ECO:0007669"/>
    <property type="project" value="TreeGrafter"/>
</dbReference>
<protein>
    <submittedName>
        <fullName evidence="5">HAD-IA family hydrolase</fullName>
    </submittedName>
</protein>
<accession>A0A7X2L1U6</accession>
<dbReference type="AlphaFoldDB" id="A0A7X2L1U6"/>
<dbReference type="InterPro" id="IPR023198">
    <property type="entry name" value="PGP-like_dom2"/>
</dbReference>
<keyword evidence="3 5" id="KW-0378">Hydrolase</keyword>
<dbReference type="SFLD" id="SFLDS00003">
    <property type="entry name" value="Haloacid_Dehalogenase"/>
    <property type="match status" value="1"/>
</dbReference>
<evidence type="ECO:0000256" key="1">
    <source>
        <dbReference type="ARBA" id="ARBA00001946"/>
    </source>
</evidence>
<sequence length="233" mass="27038">MTIKKPVRGIFFDLGWTIFRPATGDWRITVKALEYINPQILWSLPQSKLNTAISKANEYVKNEIYKTEEEELERYTNYYRTIAEMLPEIDITNEQAEMIAYDRVYNDSNYVFFDNTKKIIEALKEKYKIGVISDTDPSIKRVLKNAGLYDYFDNMTLSYELGENKPSPGMFRHALEAMNLPAIETVFIDDYEKNLEGASTMGIQSVLTLSRPDSQESIKYLSIKKLSDLLLYL</sequence>
<reference evidence="5 6" key="1">
    <citation type="submission" date="2019-11" db="EMBL/GenBank/DDBJ databases">
        <title>Paenibacillus monticola sp. nov., a novel PGPR strain isolated from mountain sample in China.</title>
        <authorList>
            <person name="Zhao Q."/>
            <person name="Li H.-P."/>
            <person name="Zhang J.-L."/>
        </authorList>
    </citation>
    <scope>NUCLEOTIDE SEQUENCE [LARGE SCALE GENOMIC DNA]</scope>
    <source>
        <strain evidence="5 6">LC-T2</strain>
    </source>
</reference>
<comment type="caution">
    <text evidence="5">The sequence shown here is derived from an EMBL/GenBank/DDBJ whole genome shotgun (WGS) entry which is preliminary data.</text>
</comment>
<name>A0A7X2L1U6_9BACL</name>
<dbReference type="RefSeq" id="WP_154118749.1">
    <property type="nucleotide sequence ID" value="NZ_WJXB01000003.1"/>
</dbReference>
<dbReference type="NCBIfam" id="TIGR01549">
    <property type="entry name" value="HAD-SF-IA-v1"/>
    <property type="match status" value="1"/>
</dbReference>
<dbReference type="Gene3D" id="3.40.50.1000">
    <property type="entry name" value="HAD superfamily/HAD-like"/>
    <property type="match status" value="1"/>
</dbReference>
<dbReference type="GO" id="GO:0044281">
    <property type="term" value="P:small molecule metabolic process"/>
    <property type="evidence" value="ECO:0007669"/>
    <property type="project" value="UniProtKB-ARBA"/>
</dbReference>
<evidence type="ECO:0000256" key="4">
    <source>
        <dbReference type="ARBA" id="ARBA00022842"/>
    </source>
</evidence>
<dbReference type="InterPro" id="IPR051400">
    <property type="entry name" value="HAD-like_hydrolase"/>
</dbReference>
<dbReference type="Pfam" id="PF13419">
    <property type="entry name" value="HAD_2"/>
    <property type="match status" value="1"/>
</dbReference>
<evidence type="ECO:0000256" key="2">
    <source>
        <dbReference type="ARBA" id="ARBA00022723"/>
    </source>
</evidence>
<dbReference type="InterPro" id="IPR023214">
    <property type="entry name" value="HAD_sf"/>
</dbReference>
<dbReference type="EMBL" id="WJXB01000003">
    <property type="protein sequence ID" value="MRN53754.1"/>
    <property type="molecule type" value="Genomic_DNA"/>
</dbReference>
<dbReference type="SUPFAM" id="SSF56784">
    <property type="entry name" value="HAD-like"/>
    <property type="match status" value="1"/>
</dbReference>
<dbReference type="PRINTS" id="PR00413">
    <property type="entry name" value="HADHALOGNASE"/>
</dbReference>
<dbReference type="Proteomes" id="UP000463051">
    <property type="component" value="Unassembled WGS sequence"/>
</dbReference>